<dbReference type="InterPro" id="IPR011576">
    <property type="entry name" value="Pyridox_Oxase_N"/>
</dbReference>
<feature type="region of interest" description="Disordered" evidence="1">
    <location>
        <begin position="1"/>
        <end position="60"/>
    </location>
</feature>
<evidence type="ECO:0000313" key="4">
    <source>
        <dbReference type="Proteomes" id="UP000799757"/>
    </source>
</evidence>
<dbReference type="Proteomes" id="UP000799757">
    <property type="component" value="Unassembled WGS sequence"/>
</dbReference>
<dbReference type="PANTHER" id="PTHR28040">
    <property type="entry name" value="PYRIDOXAMINE 5'-PHOSPHATE OXIDASE YLR456W HOMOLOG-RELATED"/>
    <property type="match status" value="1"/>
</dbReference>
<evidence type="ECO:0000256" key="1">
    <source>
        <dbReference type="SAM" id="MobiDB-lite"/>
    </source>
</evidence>
<gene>
    <name evidence="3" type="ORF">K505DRAFT_330216</name>
</gene>
<dbReference type="GO" id="GO:0005634">
    <property type="term" value="C:nucleus"/>
    <property type="evidence" value="ECO:0007669"/>
    <property type="project" value="TreeGrafter"/>
</dbReference>
<reference evidence="3" key="1">
    <citation type="journal article" date="2020" name="Stud. Mycol.">
        <title>101 Dothideomycetes genomes: a test case for predicting lifestyles and emergence of pathogens.</title>
        <authorList>
            <person name="Haridas S."/>
            <person name="Albert R."/>
            <person name="Binder M."/>
            <person name="Bloem J."/>
            <person name="Labutti K."/>
            <person name="Salamov A."/>
            <person name="Andreopoulos B."/>
            <person name="Baker S."/>
            <person name="Barry K."/>
            <person name="Bills G."/>
            <person name="Bluhm B."/>
            <person name="Cannon C."/>
            <person name="Castanera R."/>
            <person name="Culley D."/>
            <person name="Daum C."/>
            <person name="Ezra D."/>
            <person name="Gonzalez J."/>
            <person name="Henrissat B."/>
            <person name="Kuo A."/>
            <person name="Liang C."/>
            <person name="Lipzen A."/>
            <person name="Lutzoni F."/>
            <person name="Magnuson J."/>
            <person name="Mondo S."/>
            <person name="Nolan M."/>
            <person name="Ohm R."/>
            <person name="Pangilinan J."/>
            <person name="Park H.-J."/>
            <person name="Ramirez L."/>
            <person name="Alfaro M."/>
            <person name="Sun H."/>
            <person name="Tritt A."/>
            <person name="Yoshinaga Y."/>
            <person name="Zwiers L.-H."/>
            <person name="Turgeon B."/>
            <person name="Goodwin S."/>
            <person name="Spatafora J."/>
            <person name="Crous P."/>
            <person name="Grigoriev I."/>
        </authorList>
    </citation>
    <scope>NUCLEOTIDE SEQUENCE</scope>
    <source>
        <strain evidence="3">CBS 109.77</strain>
    </source>
</reference>
<feature type="domain" description="Pyridoxamine 5'-phosphate oxidase N-terminal" evidence="2">
    <location>
        <begin position="68"/>
        <end position="137"/>
    </location>
</feature>
<dbReference type="EMBL" id="MU002429">
    <property type="protein sequence ID" value="KAF2786646.1"/>
    <property type="molecule type" value="Genomic_DNA"/>
</dbReference>
<organism evidence="3 4">
    <name type="scientific">Melanomma pulvis-pyrius CBS 109.77</name>
    <dbReference type="NCBI Taxonomy" id="1314802"/>
    <lineage>
        <taxon>Eukaryota</taxon>
        <taxon>Fungi</taxon>
        <taxon>Dikarya</taxon>
        <taxon>Ascomycota</taxon>
        <taxon>Pezizomycotina</taxon>
        <taxon>Dothideomycetes</taxon>
        <taxon>Pleosporomycetidae</taxon>
        <taxon>Pleosporales</taxon>
        <taxon>Melanommataceae</taxon>
        <taxon>Melanomma</taxon>
    </lineage>
</organism>
<evidence type="ECO:0000259" key="2">
    <source>
        <dbReference type="Pfam" id="PF01243"/>
    </source>
</evidence>
<protein>
    <recommendedName>
        <fullName evidence="2">Pyridoxamine 5'-phosphate oxidase N-terminal domain-containing protein</fullName>
    </recommendedName>
</protein>
<dbReference type="Gene3D" id="2.30.110.10">
    <property type="entry name" value="Electron Transport, Fmn-binding Protein, Chain A"/>
    <property type="match status" value="1"/>
</dbReference>
<dbReference type="InterPro" id="IPR012349">
    <property type="entry name" value="Split_barrel_FMN-bd"/>
</dbReference>
<dbReference type="OrthoDB" id="5300823at2759"/>
<accession>A0A6A6WRD7</accession>
<proteinExistence type="predicted"/>
<keyword evidence="4" id="KW-1185">Reference proteome</keyword>
<dbReference type="SUPFAM" id="SSF50475">
    <property type="entry name" value="FMN-binding split barrel"/>
    <property type="match status" value="1"/>
</dbReference>
<name>A0A6A6WRD7_9PLEO</name>
<dbReference type="AlphaFoldDB" id="A0A6A6WRD7"/>
<evidence type="ECO:0000313" key="3">
    <source>
        <dbReference type="EMBL" id="KAF2786646.1"/>
    </source>
</evidence>
<dbReference type="Pfam" id="PF01243">
    <property type="entry name" value="PNPOx_N"/>
    <property type="match status" value="1"/>
</dbReference>
<sequence>MASSAHPAESSAYPAKSDVHPDDDDAYPHDDGSLGDYSIVTDSDNSFHSEDEDLSPPKGVPDDVITCLKNGRYLHLSTCADNVPHISLMNYTYLPRSKFDTGPIIIMSTPMASRKTHNMLNNPVVSILVHDWVSHRAPTLSQPAMIPHPEMAPHPAISPHHVPPAHSQGLAELLLGMNTACLSRISSTINGIAEVVPSGSDEEAVYKALHVDHNCFESDDAAIWAASPAVGLWGYDQSVLRGMDDSNRCFMDDKETRVVVVRIIDGKIADLKGEVRNWSVDIEIEEPPVTNGN</sequence>
<dbReference type="InterPro" id="IPR052841">
    <property type="entry name" value="PMP_oxidase-like"/>
</dbReference>
<dbReference type="GO" id="GO:0005737">
    <property type="term" value="C:cytoplasm"/>
    <property type="evidence" value="ECO:0007669"/>
    <property type="project" value="TreeGrafter"/>
</dbReference>
<dbReference type="PANTHER" id="PTHR28040:SF1">
    <property type="entry name" value="PYRIDOXAMINE 5'-PHOSPHATE OXIDASE YLR456W HOMOLOG-RELATED"/>
    <property type="match status" value="1"/>
</dbReference>